<accession>A0ABV6IK75</accession>
<evidence type="ECO:0000256" key="5">
    <source>
        <dbReference type="ARBA" id="ARBA00023136"/>
    </source>
</evidence>
<evidence type="ECO:0000256" key="2">
    <source>
        <dbReference type="ARBA" id="ARBA00009694"/>
    </source>
</evidence>
<dbReference type="Proteomes" id="UP001589844">
    <property type="component" value="Unassembled WGS sequence"/>
</dbReference>
<comment type="similarity">
    <text evidence="2">Belongs to the UPF0382 family.</text>
</comment>
<comment type="subcellular location">
    <subcellularLocation>
        <location evidence="1">Membrane</location>
        <topology evidence="1">Multi-pass membrane protein</topology>
    </subcellularLocation>
</comment>
<dbReference type="EMBL" id="JBHLXJ010000016">
    <property type="protein sequence ID" value="MFC0351284.1"/>
    <property type="molecule type" value="Genomic_DNA"/>
</dbReference>
<keyword evidence="4 6" id="KW-1133">Transmembrane helix</keyword>
<evidence type="ECO:0000256" key="6">
    <source>
        <dbReference type="SAM" id="Phobius"/>
    </source>
</evidence>
<evidence type="ECO:0000313" key="8">
    <source>
        <dbReference type="Proteomes" id="UP001589844"/>
    </source>
</evidence>
<dbReference type="PANTHER" id="PTHR43461">
    <property type="entry name" value="TRANSMEMBRANE PROTEIN 256"/>
    <property type="match status" value="1"/>
</dbReference>
<evidence type="ECO:0000256" key="4">
    <source>
        <dbReference type="ARBA" id="ARBA00022989"/>
    </source>
</evidence>
<dbReference type="RefSeq" id="WP_390213894.1">
    <property type="nucleotide sequence ID" value="NZ_JBHLXJ010000016.1"/>
</dbReference>
<dbReference type="Pfam" id="PF04241">
    <property type="entry name" value="DUF423"/>
    <property type="match status" value="1"/>
</dbReference>
<reference evidence="7 8" key="1">
    <citation type="submission" date="2024-09" db="EMBL/GenBank/DDBJ databases">
        <authorList>
            <person name="Sun Q."/>
            <person name="Mori K."/>
        </authorList>
    </citation>
    <scope>NUCLEOTIDE SEQUENCE [LARGE SCALE GENOMIC DNA]</scope>
    <source>
        <strain evidence="7 8">CCM 8677</strain>
    </source>
</reference>
<evidence type="ECO:0000256" key="1">
    <source>
        <dbReference type="ARBA" id="ARBA00004141"/>
    </source>
</evidence>
<feature type="transmembrane region" description="Helical" evidence="6">
    <location>
        <begin position="43"/>
        <end position="61"/>
    </location>
</feature>
<feature type="transmembrane region" description="Helical" evidence="6">
    <location>
        <begin position="73"/>
        <end position="92"/>
    </location>
</feature>
<keyword evidence="5 6" id="KW-0472">Membrane</keyword>
<evidence type="ECO:0000313" key="7">
    <source>
        <dbReference type="EMBL" id="MFC0351284.1"/>
    </source>
</evidence>
<dbReference type="InterPro" id="IPR006696">
    <property type="entry name" value="DUF423"/>
</dbReference>
<gene>
    <name evidence="7" type="ORF">ACFFJH_15800</name>
</gene>
<protein>
    <submittedName>
        <fullName evidence="7">DUF423 domain-containing protein</fullName>
    </submittedName>
</protein>
<name>A0ABV6IK75_9BURK</name>
<sequence length="130" mass="13891">MQARHIAACGALNMFIAIACGAFGAHALKKILSADMLAIWHTAVQYQMAHALGLLLIVTLTQRLLPTTALSKIGITFLFGIIVFSGSLYLLALTGIRWLGAITPIGGVAFLLGWGLLGWGILKQKSPNKY</sequence>
<proteinExistence type="inferred from homology"/>
<keyword evidence="3 6" id="KW-0812">Transmembrane</keyword>
<evidence type="ECO:0000256" key="3">
    <source>
        <dbReference type="ARBA" id="ARBA00022692"/>
    </source>
</evidence>
<organism evidence="7 8">
    <name type="scientific">Undibacterium danionis</name>
    <dbReference type="NCBI Taxonomy" id="1812100"/>
    <lineage>
        <taxon>Bacteria</taxon>
        <taxon>Pseudomonadati</taxon>
        <taxon>Pseudomonadota</taxon>
        <taxon>Betaproteobacteria</taxon>
        <taxon>Burkholderiales</taxon>
        <taxon>Oxalobacteraceae</taxon>
        <taxon>Undibacterium</taxon>
    </lineage>
</organism>
<dbReference type="PROSITE" id="PS51257">
    <property type="entry name" value="PROKAR_LIPOPROTEIN"/>
    <property type="match status" value="1"/>
</dbReference>
<comment type="caution">
    <text evidence="7">The sequence shown here is derived from an EMBL/GenBank/DDBJ whole genome shotgun (WGS) entry which is preliminary data.</text>
</comment>
<feature type="transmembrane region" description="Helical" evidence="6">
    <location>
        <begin position="98"/>
        <end position="122"/>
    </location>
</feature>
<keyword evidence="8" id="KW-1185">Reference proteome</keyword>
<dbReference type="PANTHER" id="PTHR43461:SF1">
    <property type="entry name" value="TRANSMEMBRANE PROTEIN 256"/>
    <property type="match status" value="1"/>
</dbReference>